<dbReference type="PANTHER" id="PTHR11061">
    <property type="entry name" value="RNA M5U METHYLTRANSFERASE"/>
    <property type="match status" value="1"/>
</dbReference>
<sequence>MKKKNSGKKLNVLLTIKKIGINGEGIGYYKKKITFVKGALPDEVIVCEIIEETLKYIIGKLVKVKESSPYRVAVKKEYAESGAYGLAHVSYEKQLEYKRNILLDAFDKYYKLPKPDKLVLKTLASPIIEHYRNKNQFPLAVRNGRVIAGLYKEGSNDLVEINEDVALHENGNKITNLAKKCLGKYKVEISTNKKTYGVKYISTRTSFYNGDVQLTFVANTDKIKNLDKVVNEIKREAIVKSIVLNVTNDNDHLVMGSENITLYGSDYIVEKIGDTKYELSAKSFFQLNPGATKKLYDKVVEFADLRETNIVLDAFCGVGTIGQYVSRKCHEVYGVDIVEDAIKDANNNVKLNNLTNCIYVAGDANKIVPRWKKKGINFDVAIVDPPRTGLGHLAKNLLDVDAKKIVYVSCNPSTLARDLKVLTRKYKIRRIQPIDMFPGTAAVETVALLSKLDVDKHIDVEIKLDELDLTSAESKATYAQIKKYILEKFDLKVSTLYIAQIKKKCGIVLREHYNKSKKEKQVIPQCTPEKEEAIMDALRHFKMI</sequence>
<feature type="binding site" evidence="4">
    <location>
        <position position="315"/>
    </location>
    <ligand>
        <name>S-adenosyl-L-methionine</name>
        <dbReference type="ChEBI" id="CHEBI:59789"/>
    </ligand>
</feature>
<feature type="domain" description="TRAM" evidence="6">
    <location>
        <begin position="3"/>
        <end position="63"/>
    </location>
</feature>
<dbReference type="NCBIfam" id="TIGR00479">
    <property type="entry name" value="rumA"/>
    <property type="match status" value="1"/>
</dbReference>
<dbReference type="GO" id="GO:0070475">
    <property type="term" value="P:rRNA base methylation"/>
    <property type="evidence" value="ECO:0007669"/>
    <property type="project" value="TreeGrafter"/>
</dbReference>
<evidence type="ECO:0000313" key="8">
    <source>
        <dbReference type="Proteomes" id="UP000425411"/>
    </source>
</evidence>
<dbReference type="FunFam" id="3.40.50.150:FF:000009">
    <property type="entry name" value="23S rRNA (Uracil(1939)-C(5))-methyltransferase RlmD"/>
    <property type="match status" value="1"/>
</dbReference>
<dbReference type="RefSeq" id="WP_004632584.1">
    <property type="nucleotide sequence ID" value="NZ_CP046314.1"/>
</dbReference>
<evidence type="ECO:0000256" key="1">
    <source>
        <dbReference type="ARBA" id="ARBA00022603"/>
    </source>
</evidence>
<dbReference type="Gene3D" id="3.40.50.150">
    <property type="entry name" value="Vaccinia Virus protein VP39"/>
    <property type="match status" value="1"/>
</dbReference>
<dbReference type="Pfam" id="PF01938">
    <property type="entry name" value="TRAM"/>
    <property type="match status" value="1"/>
</dbReference>
<name>A0AAP9KTS5_9BACL</name>
<evidence type="ECO:0000313" key="7">
    <source>
        <dbReference type="EMBL" id="QGS09778.1"/>
    </source>
</evidence>
<feature type="binding site" evidence="4">
    <location>
        <position position="336"/>
    </location>
    <ligand>
        <name>S-adenosyl-L-methionine</name>
        <dbReference type="ChEBI" id="CHEBI:59789"/>
    </ligand>
</feature>
<dbReference type="Proteomes" id="UP000425411">
    <property type="component" value="Chromosome"/>
</dbReference>
<keyword evidence="8" id="KW-1185">Reference proteome</keyword>
<dbReference type="PROSITE" id="PS01230">
    <property type="entry name" value="TRMA_1"/>
    <property type="match status" value="1"/>
</dbReference>
<dbReference type="AlphaFoldDB" id="A0AAP9KTS5"/>
<keyword evidence="1 4" id="KW-0489">Methyltransferase</keyword>
<evidence type="ECO:0000256" key="4">
    <source>
        <dbReference type="PROSITE-ProRule" id="PRU01024"/>
    </source>
</evidence>
<dbReference type="Gene3D" id="2.40.50.1070">
    <property type="match status" value="1"/>
</dbReference>
<dbReference type="Gene3D" id="2.40.50.140">
    <property type="entry name" value="Nucleic acid-binding proteins"/>
    <property type="match status" value="1"/>
</dbReference>
<feature type="binding site" evidence="4">
    <location>
        <position position="286"/>
    </location>
    <ligand>
        <name>S-adenosyl-L-methionine</name>
        <dbReference type="ChEBI" id="CHEBI:59789"/>
    </ligand>
</feature>
<dbReference type="PROSITE" id="PS51687">
    <property type="entry name" value="SAM_MT_RNA_M5U"/>
    <property type="match status" value="1"/>
</dbReference>
<evidence type="ECO:0000259" key="6">
    <source>
        <dbReference type="PROSITE" id="PS50926"/>
    </source>
</evidence>
<dbReference type="PROSITE" id="PS50926">
    <property type="entry name" value="TRAM"/>
    <property type="match status" value="1"/>
</dbReference>
<evidence type="ECO:0000256" key="3">
    <source>
        <dbReference type="ARBA" id="ARBA00022691"/>
    </source>
</evidence>
<comment type="similarity">
    <text evidence="4">Belongs to the class I-like SAM-binding methyltransferase superfamily. RNA M5U methyltransferase family.</text>
</comment>
<dbReference type="GO" id="GO:0070041">
    <property type="term" value="F:rRNA (uridine-C5-)-methyltransferase activity"/>
    <property type="evidence" value="ECO:0007669"/>
    <property type="project" value="TreeGrafter"/>
</dbReference>
<feature type="active site" evidence="5">
    <location>
        <position position="410"/>
    </location>
</feature>
<dbReference type="InterPro" id="IPR030390">
    <property type="entry name" value="MeTrfase_TrmA_AS"/>
</dbReference>
<dbReference type="InterPro" id="IPR012340">
    <property type="entry name" value="NA-bd_OB-fold"/>
</dbReference>
<dbReference type="EC" id="2.1.1.190" evidence="7"/>
<dbReference type="InterPro" id="IPR010280">
    <property type="entry name" value="U5_MeTrfase_fam"/>
</dbReference>
<gene>
    <name evidence="7" type="primary">rlmD</name>
    <name evidence="7" type="ORF">FOC49_07745</name>
</gene>
<keyword evidence="2 4" id="KW-0808">Transferase</keyword>
<evidence type="ECO:0000256" key="5">
    <source>
        <dbReference type="PROSITE-ProRule" id="PRU10015"/>
    </source>
</evidence>
<feature type="active site" description="Nucleophile" evidence="4">
    <location>
        <position position="410"/>
    </location>
</feature>
<dbReference type="InterPro" id="IPR029063">
    <property type="entry name" value="SAM-dependent_MTases_sf"/>
</dbReference>
<dbReference type="InterPro" id="IPR002792">
    <property type="entry name" value="TRAM_dom"/>
</dbReference>
<keyword evidence="3 4" id="KW-0949">S-adenosyl-L-methionine</keyword>
<dbReference type="Pfam" id="PF05958">
    <property type="entry name" value="tRNA_U5-meth_tr"/>
    <property type="match status" value="1"/>
</dbReference>
<organism evidence="7 8">
    <name type="scientific">Gemella morbillorum</name>
    <dbReference type="NCBI Taxonomy" id="29391"/>
    <lineage>
        <taxon>Bacteria</taxon>
        <taxon>Bacillati</taxon>
        <taxon>Bacillota</taxon>
        <taxon>Bacilli</taxon>
        <taxon>Bacillales</taxon>
        <taxon>Gemellaceae</taxon>
        <taxon>Gemella</taxon>
    </lineage>
</organism>
<feature type="binding site" evidence="4">
    <location>
        <position position="384"/>
    </location>
    <ligand>
        <name>S-adenosyl-L-methionine</name>
        <dbReference type="ChEBI" id="CHEBI:59789"/>
    </ligand>
</feature>
<dbReference type="CDD" id="cd02440">
    <property type="entry name" value="AdoMet_MTases"/>
    <property type="match status" value="1"/>
</dbReference>
<protein>
    <submittedName>
        <fullName evidence="7">23S rRNA (Uracil(1939)-C(5))-methyltransferase RlmD</fullName>
        <ecNumber evidence="7">2.1.1.190</ecNumber>
    </submittedName>
</protein>
<dbReference type="PANTHER" id="PTHR11061:SF45">
    <property type="match status" value="1"/>
</dbReference>
<reference evidence="7 8" key="1">
    <citation type="submission" date="2019-11" db="EMBL/GenBank/DDBJ databases">
        <title>FDA dAtabase for Regulatory Grade micrObial Sequences (FDA-ARGOS): Supporting development and validation of Infectious Disease Dx tests.</title>
        <authorList>
            <person name="Turner S."/>
            <person name="Byrd R."/>
            <person name="Tallon L."/>
            <person name="Sadzewicz L."/>
            <person name="Vavikolanu K."/>
            <person name="Mehta A."/>
            <person name="Aluvathingal J."/>
            <person name="Nadendla S."/>
            <person name="Myers T."/>
            <person name="Yan Y."/>
            <person name="Sichtig H."/>
        </authorList>
    </citation>
    <scope>NUCLEOTIDE SEQUENCE [LARGE SCALE GENOMIC DNA]</scope>
    <source>
        <strain evidence="7 8">FDAARGOS_741</strain>
    </source>
</reference>
<dbReference type="SUPFAM" id="SSF53335">
    <property type="entry name" value="S-adenosyl-L-methionine-dependent methyltransferases"/>
    <property type="match status" value="1"/>
</dbReference>
<dbReference type="SUPFAM" id="SSF50249">
    <property type="entry name" value="Nucleic acid-binding proteins"/>
    <property type="match status" value="1"/>
</dbReference>
<accession>A0AAP9KTS5</accession>
<evidence type="ECO:0000256" key="2">
    <source>
        <dbReference type="ARBA" id="ARBA00022679"/>
    </source>
</evidence>
<dbReference type="EMBL" id="CP046314">
    <property type="protein sequence ID" value="QGS09778.1"/>
    <property type="molecule type" value="Genomic_DNA"/>
</dbReference>
<proteinExistence type="inferred from homology"/>